<keyword evidence="11" id="KW-1185">Reference proteome</keyword>
<dbReference type="GO" id="GO:0004851">
    <property type="term" value="F:uroporphyrin-III C-methyltransferase activity"/>
    <property type="evidence" value="ECO:0007669"/>
    <property type="project" value="UniProtKB-EC"/>
</dbReference>
<gene>
    <name evidence="10" type="ORF">DFQ03_0257</name>
</gene>
<evidence type="ECO:0000256" key="5">
    <source>
        <dbReference type="ARBA" id="ARBA00022691"/>
    </source>
</evidence>
<dbReference type="Proteomes" id="UP000295274">
    <property type="component" value="Unassembled WGS sequence"/>
</dbReference>
<dbReference type="EC" id="2.1.1.107" evidence="2"/>
<feature type="domain" description="Tetrapyrrole methylase" evidence="9">
    <location>
        <begin position="10"/>
        <end position="219"/>
    </location>
</feature>
<dbReference type="Gene3D" id="3.30.950.10">
    <property type="entry name" value="Methyltransferase, Cobalt-precorrin-4 Transmethylase, Domain 2"/>
    <property type="match status" value="1"/>
</dbReference>
<evidence type="ECO:0000256" key="3">
    <source>
        <dbReference type="ARBA" id="ARBA00022603"/>
    </source>
</evidence>
<evidence type="ECO:0000256" key="1">
    <source>
        <dbReference type="ARBA" id="ARBA00005879"/>
    </source>
</evidence>
<proteinExistence type="inferred from homology"/>
<evidence type="ECO:0000313" key="11">
    <source>
        <dbReference type="Proteomes" id="UP000295274"/>
    </source>
</evidence>
<comment type="similarity">
    <text evidence="1 8">Belongs to the precorrin methyltransferase family.</text>
</comment>
<protein>
    <recommendedName>
        <fullName evidence="2">uroporphyrinogen-III C-methyltransferase</fullName>
        <ecNumber evidence="2">2.1.1.107</ecNumber>
    </recommendedName>
</protein>
<dbReference type="CDD" id="cd11642">
    <property type="entry name" value="SUMT"/>
    <property type="match status" value="1"/>
</dbReference>
<dbReference type="InterPro" id="IPR006366">
    <property type="entry name" value="CobA/CysG_C"/>
</dbReference>
<dbReference type="InterPro" id="IPR035996">
    <property type="entry name" value="4pyrrol_Methylase_sf"/>
</dbReference>
<dbReference type="AlphaFoldDB" id="A0A4R7DEX6"/>
<dbReference type="PROSITE" id="PS00839">
    <property type="entry name" value="SUMT_1"/>
    <property type="match status" value="1"/>
</dbReference>
<sequence>MKMELEKTAKVSLVGAGPGAKDLITVRGLRVLNEADVILYDALISDKLLSELRTDIPKIYTGKRCGKHSHTQEEINELIVKNAFEYGHVVRLKGGDPFVFGRANEEIEYIESFGIPVSIIPGISSSIAVPSSQGIPMTKRGVSSSFWVMTATKKDGTFSQDLQYAAKSSTTMVILMGIRKLDKIIDEVSKYRGIMTPVAVIQNGTTPNERCVVATLDTIHQHISSIEINMHGIIVIGDVVADHPSFFEEEVQRILHDAI</sequence>
<dbReference type="PANTHER" id="PTHR45790:SF3">
    <property type="entry name" value="S-ADENOSYL-L-METHIONINE-DEPENDENT UROPORPHYRINOGEN III METHYLTRANSFERASE, CHLOROPLASTIC"/>
    <property type="match status" value="1"/>
</dbReference>
<dbReference type="NCBIfam" id="TIGR01469">
    <property type="entry name" value="cobA_cysG_Cterm"/>
    <property type="match status" value="1"/>
</dbReference>
<keyword evidence="6" id="KW-0627">Porphyrin biosynthesis</keyword>
<dbReference type="InterPro" id="IPR003043">
    <property type="entry name" value="Uropor_MeTrfase_CS"/>
</dbReference>
<evidence type="ECO:0000256" key="8">
    <source>
        <dbReference type="RuleBase" id="RU003960"/>
    </source>
</evidence>
<comment type="pathway">
    <text evidence="7">Porphyrin-containing compound metabolism; siroheme biosynthesis; precorrin-2 from uroporphyrinogen III: step 1/1.</text>
</comment>
<dbReference type="GO" id="GO:0032259">
    <property type="term" value="P:methylation"/>
    <property type="evidence" value="ECO:0007669"/>
    <property type="project" value="UniProtKB-KW"/>
</dbReference>
<dbReference type="InterPro" id="IPR014777">
    <property type="entry name" value="4pyrrole_Mease_sub1"/>
</dbReference>
<keyword evidence="5" id="KW-0949">S-adenosyl-L-methionine</keyword>
<accession>A0A4R7DEX6</accession>
<name>A0A4R7DEX6_9FLAO</name>
<organism evidence="10 11">
    <name type="scientific">Maribacter caenipelagi</name>
    <dbReference type="NCBI Taxonomy" id="1447781"/>
    <lineage>
        <taxon>Bacteria</taxon>
        <taxon>Pseudomonadati</taxon>
        <taxon>Bacteroidota</taxon>
        <taxon>Flavobacteriia</taxon>
        <taxon>Flavobacteriales</taxon>
        <taxon>Flavobacteriaceae</taxon>
        <taxon>Maribacter</taxon>
    </lineage>
</organism>
<evidence type="ECO:0000259" key="9">
    <source>
        <dbReference type="Pfam" id="PF00590"/>
    </source>
</evidence>
<dbReference type="InterPro" id="IPR000878">
    <property type="entry name" value="4pyrrol_Mease"/>
</dbReference>
<evidence type="ECO:0000313" key="10">
    <source>
        <dbReference type="EMBL" id="TDS18554.1"/>
    </source>
</evidence>
<dbReference type="Gene3D" id="3.40.1010.10">
    <property type="entry name" value="Cobalt-precorrin-4 Transmethylase, Domain 1"/>
    <property type="match status" value="1"/>
</dbReference>
<dbReference type="InterPro" id="IPR014776">
    <property type="entry name" value="4pyrrole_Mease_sub2"/>
</dbReference>
<dbReference type="FunFam" id="3.40.1010.10:FF:000001">
    <property type="entry name" value="Siroheme synthase"/>
    <property type="match status" value="1"/>
</dbReference>
<dbReference type="GO" id="GO:0019354">
    <property type="term" value="P:siroheme biosynthetic process"/>
    <property type="evidence" value="ECO:0007669"/>
    <property type="project" value="InterPro"/>
</dbReference>
<evidence type="ECO:0000256" key="7">
    <source>
        <dbReference type="ARBA" id="ARBA00025705"/>
    </source>
</evidence>
<reference evidence="10 11" key="1">
    <citation type="submission" date="2019-03" db="EMBL/GenBank/DDBJ databases">
        <title>Genomic Encyclopedia of Type Strains, Phase III (KMG-III): the genomes of soil and plant-associated and newly described type strains.</title>
        <authorList>
            <person name="Whitman W."/>
        </authorList>
    </citation>
    <scope>NUCLEOTIDE SEQUENCE [LARGE SCALE GENOMIC DNA]</scope>
    <source>
        <strain evidence="10 11">CECT 8455</strain>
    </source>
</reference>
<keyword evidence="3 8" id="KW-0489">Methyltransferase</keyword>
<dbReference type="PROSITE" id="PS00840">
    <property type="entry name" value="SUMT_2"/>
    <property type="match status" value="1"/>
</dbReference>
<evidence type="ECO:0000256" key="6">
    <source>
        <dbReference type="ARBA" id="ARBA00023244"/>
    </source>
</evidence>
<dbReference type="Pfam" id="PF00590">
    <property type="entry name" value="TP_methylase"/>
    <property type="match status" value="1"/>
</dbReference>
<dbReference type="OrthoDB" id="9815856at2"/>
<evidence type="ECO:0000256" key="2">
    <source>
        <dbReference type="ARBA" id="ARBA00012162"/>
    </source>
</evidence>
<keyword evidence="4 8" id="KW-0808">Transferase</keyword>
<comment type="caution">
    <text evidence="10">The sequence shown here is derived from an EMBL/GenBank/DDBJ whole genome shotgun (WGS) entry which is preliminary data.</text>
</comment>
<dbReference type="EMBL" id="SNZW01000011">
    <property type="protein sequence ID" value="TDS18554.1"/>
    <property type="molecule type" value="Genomic_DNA"/>
</dbReference>
<dbReference type="InterPro" id="IPR050161">
    <property type="entry name" value="Siro_Cobalamin_biosynth"/>
</dbReference>
<dbReference type="PANTHER" id="PTHR45790">
    <property type="entry name" value="SIROHEME SYNTHASE-RELATED"/>
    <property type="match status" value="1"/>
</dbReference>
<dbReference type="SUPFAM" id="SSF53790">
    <property type="entry name" value="Tetrapyrrole methylase"/>
    <property type="match status" value="1"/>
</dbReference>
<dbReference type="NCBIfam" id="NF004790">
    <property type="entry name" value="PRK06136.1"/>
    <property type="match status" value="1"/>
</dbReference>
<evidence type="ECO:0000256" key="4">
    <source>
        <dbReference type="ARBA" id="ARBA00022679"/>
    </source>
</evidence>